<reference evidence="1 2" key="1">
    <citation type="submission" date="2014-02" db="EMBL/GenBank/DDBJ databases">
        <title>Expanding our view of genomic diversity in Candidatus Accumulibacter clades.</title>
        <authorList>
            <person name="Skennerton C.T."/>
            <person name="Barr J.J."/>
            <person name="Slater F.R."/>
            <person name="Bond P.L."/>
            <person name="Tyson G.W."/>
        </authorList>
    </citation>
    <scope>NUCLEOTIDE SEQUENCE [LARGE SCALE GENOMIC DNA]</scope>
    <source>
        <strain evidence="2">BA-91</strain>
    </source>
</reference>
<sequence>MLAQVDDRWQAERWLADWRTLICALAIQRDGGYNPAIPFGTALAETRFAESRLERLLAASDDTLRALALRAARQLAAKGIACDWRQFADLLFAGTPDFRERINIRIARDYYRTLHQQSANREE</sequence>
<dbReference type="Pfam" id="PF09485">
    <property type="entry name" value="CRISPR_Cse2"/>
    <property type="match status" value="1"/>
</dbReference>
<accession>A0A080M1B1</accession>
<evidence type="ECO:0000313" key="2">
    <source>
        <dbReference type="Proteomes" id="UP000020077"/>
    </source>
</evidence>
<organism evidence="1 2">
    <name type="scientific">Candidatus Accumulibacter phosphatis</name>
    <dbReference type="NCBI Taxonomy" id="327160"/>
    <lineage>
        <taxon>Bacteria</taxon>
        <taxon>Pseudomonadati</taxon>
        <taxon>Pseudomonadota</taxon>
        <taxon>Betaproteobacteria</taxon>
        <taxon>Candidatus Accumulibacter</taxon>
    </lineage>
</organism>
<dbReference type="AlphaFoldDB" id="A0A080M1B1"/>
<dbReference type="EMBL" id="JDVG02000112">
    <property type="protein sequence ID" value="KFB74065.1"/>
    <property type="molecule type" value="Genomic_DNA"/>
</dbReference>
<dbReference type="NCBIfam" id="TIGR02548">
    <property type="entry name" value="casB_cse2"/>
    <property type="match status" value="1"/>
</dbReference>
<evidence type="ECO:0000313" key="1">
    <source>
        <dbReference type="EMBL" id="KFB74065.1"/>
    </source>
</evidence>
<dbReference type="InterPro" id="IPR013382">
    <property type="entry name" value="CRISPR-assoc_prot_Cse2"/>
</dbReference>
<comment type="caution">
    <text evidence="1">The sequence shown here is derived from an EMBL/GenBank/DDBJ whole genome shotgun (WGS) entry which is preliminary data.</text>
</comment>
<dbReference type="Gene3D" id="1.10.520.40">
    <property type="entry name" value="CRISPR-associated protein Cse2"/>
    <property type="match status" value="1"/>
</dbReference>
<dbReference type="Proteomes" id="UP000020077">
    <property type="component" value="Unassembled WGS sequence"/>
</dbReference>
<gene>
    <name evidence="1" type="ORF">AW09_000657</name>
</gene>
<dbReference type="InterPro" id="IPR038287">
    <property type="entry name" value="Cse2_sf"/>
</dbReference>
<name>A0A080M1B1_9PROT</name>
<proteinExistence type="predicted"/>
<protein>
    <submittedName>
        <fullName evidence="1">CRISPR type I-E protein CasB/Cse2</fullName>
    </submittedName>
</protein>